<dbReference type="Proteomes" id="UP001199469">
    <property type="component" value="Unassembled WGS sequence"/>
</dbReference>
<dbReference type="Gene3D" id="3.40.50.12780">
    <property type="entry name" value="N-terminal domain of ligase-like"/>
    <property type="match status" value="1"/>
</dbReference>
<evidence type="ECO:0000313" key="3">
    <source>
        <dbReference type="EMBL" id="MCD2196818.1"/>
    </source>
</evidence>
<organism evidence="3 4">
    <name type="scientific">Actinomycetospora endophytica</name>
    <dbReference type="NCBI Taxonomy" id="2291215"/>
    <lineage>
        <taxon>Bacteria</taxon>
        <taxon>Bacillati</taxon>
        <taxon>Actinomycetota</taxon>
        <taxon>Actinomycetes</taxon>
        <taxon>Pseudonocardiales</taxon>
        <taxon>Pseudonocardiaceae</taxon>
        <taxon>Actinomycetospora</taxon>
    </lineage>
</organism>
<dbReference type="PANTHER" id="PTHR43767:SF1">
    <property type="entry name" value="NONRIBOSOMAL PEPTIDE SYNTHASE PES1 (EUROFUNG)-RELATED"/>
    <property type="match status" value="1"/>
</dbReference>
<dbReference type="EMBL" id="JAJNDB010000006">
    <property type="protein sequence ID" value="MCD2196818.1"/>
    <property type="molecule type" value="Genomic_DNA"/>
</dbReference>
<sequence>MSFETTLTPEQIERFTAEGHWTGQVITDFLDEVAAAHPDRTAAIDARGRISYGELKARSDRAAAGLLELGVGPGDVVSFQLPNWIEFLVVHYAVTRIGAVNNPLIPIYRDREVGFMVGMAASKVLIVPQSFRGHDYPAMVGRLRGEWPALEHLLVVDGPSDGTQTGWDDFMATDWESRRPAAELAALRPDPDDVTLLIFTSGTTGEPKGVMHTHNTLVAANAPLSARLGVDAGDVIHMASTFAHLTGFLYGVRLPVQVGGATAVYQDVWRPEEFVELVAAHRITYTSAATPFLHDTLAAPNLAGHDMSSLVRFCCMGAPIPRSIVRDARTKLPDLVVLGGWGQSEDALVTLGIPGDPEEKIVERDGYPWPGMRIRVVDPLGDELPAGEQGRLQVAGPFLFVGYLERLEMTRDAFDGEWFDTGDVAEIDDDGYLNITGRTKDVIIRGGENLPVAYVEDVLYQHPAVAAVALVGIPDPRLQERACAVIVPESGAPVTGLADVQAFLAGQGVAKQYWPERVEIVDELPRTPSGKIQKFVLREQLSEESA</sequence>
<dbReference type="InterPro" id="IPR045851">
    <property type="entry name" value="AMP-bd_C_sf"/>
</dbReference>
<accession>A0ABS8PEZ7</accession>
<dbReference type="PROSITE" id="PS00455">
    <property type="entry name" value="AMP_BINDING"/>
    <property type="match status" value="1"/>
</dbReference>
<dbReference type="InterPro" id="IPR000873">
    <property type="entry name" value="AMP-dep_synth/lig_dom"/>
</dbReference>
<dbReference type="SUPFAM" id="SSF56801">
    <property type="entry name" value="Acetyl-CoA synthetase-like"/>
    <property type="match status" value="1"/>
</dbReference>
<evidence type="ECO:0000313" key="4">
    <source>
        <dbReference type="Proteomes" id="UP001199469"/>
    </source>
</evidence>
<comment type="caution">
    <text evidence="3">The sequence shown here is derived from an EMBL/GenBank/DDBJ whole genome shotgun (WGS) entry which is preliminary data.</text>
</comment>
<dbReference type="PANTHER" id="PTHR43767">
    <property type="entry name" value="LONG-CHAIN-FATTY-ACID--COA LIGASE"/>
    <property type="match status" value="1"/>
</dbReference>
<dbReference type="InterPro" id="IPR042099">
    <property type="entry name" value="ANL_N_sf"/>
</dbReference>
<feature type="domain" description="AMP-dependent synthetase/ligase" evidence="1">
    <location>
        <begin position="31"/>
        <end position="404"/>
    </location>
</feature>
<proteinExistence type="predicted"/>
<reference evidence="3 4" key="1">
    <citation type="submission" date="2021-11" db="EMBL/GenBank/DDBJ databases">
        <title>Draft genome sequence of Actinomycetospora sp. SF1 isolated from the rhizosphere soil.</title>
        <authorList>
            <person name="Duangmal K."/>
            <person name="Chantavorakit T."/>
        </authorList>
    </citation>
    <scope>NUCLEOTIDE SEQUENCE [LARGE SCALE GENOMIC DNA]</scope>
    <source>
        <strain evidence="3 4">TBRC 5722</strain>
    </source>
</reference>
<protein>
    <submittedName>
        <fullName evidence="3">AMP-binding protein</fullName>
    </submittedName>
</protein>
<dbReference type="Pfam" id="PF13193">
    <property type="entry name" value="AMP-binding_C"/>
    <property type="match status" value="1"/>
</dbReference>
<dbReference type="RefSeq" id="WP_230738692.1">
    <property type="nucleotide sequence ID" value="NZ_JAJNDB010000006.1"/>
</dbReference>
<gene>
    <name evidence="3" type="ORF">LQ327_25945</name>
</gene>
<dbReference type="Gene3D" id="3.30.300.30">
    <property type="match status" value="1"/>
</dbReference>
<dbReference type="Pfam" id="PF00501">
    <property type="entry name" value="AMP-binding"/>
    <property type="match status" value="1"/>
</dbReference>
<name>A0ABS8PEZ7_9PSEU</name>
<keyword evidence="4" id="KW-1185">Reference proteome</keyword>
<dbReference type="InterPro" id="IPR050237">
    <property type="entry name" value="ATP-dep_AMP-bd_enzyme"/>
</dbReference>
<evidence type="ECO:0000259" key="2">
    <source>
        <dbReference type="Pfam" id="PF13193"/>
    </source>
</evidence>
<dbReference type="InterPro" id="IPR020845">
    <property type="entry name" value="AMP-binding_CS"/>
</dbReference>
<evidence type="ECO:0000259" key="1">
    <source>
        <dbReference type="Pfam" id="PF00501"/>
    </source>
</evidence>
<feature type="domain" description="AMP-binding enzyme C-terminal" evidence="2">
    <location>
        <begin position="455"/>
        <end position="531"/>
    </location>
</feature>
<dbReference type="InterPro" id="IPR025110">
    <property type="entry name" value="AMP-bd_C"/>
</dbReference>